<dbReference type="Proteomes" id="UP001217485">
    <property type="component" value="Unassembled WGS sequence"/>
</dbReference>
<proteinExistence type="predicted"/>
<protein>
    <submittedName>
        <fullName evidence="1">Uncharacterized protein</fullName>
    </submittedName>
</protein>
<keyword evidence="2" id="KW-1185">Reference proteome</keyword>
<evidence type="ECO:0000313" key="2">
    <source>
        <dbReference type="Proteomes" id="UP001217485"/>
    </source>
</evidence>
<accession>A0ABT5BRV1</accession>
<evidence type="ECO:0000313" key="1">
    <source>
        <dbReference type="EMBL" id="MDC0676118.1"/>
    </source>
</evidence>
<name>A0ABT5BRV1_9BACT</name>
<dbReference type="EMBL" id="JAQNDK010000001">
    <property type="protein sequence ID" value="MDC0676118.1"/>
    <property type="molecule type" value="Genomic_DNA"/>
</dbReference>
<sequence>MGKPAKLFSVPNERQMEALFARSAEIRDEFRACFSVSPGHPKTHEEPREAEAPHFDGLWVFGDGPGVEVGDTGAYVEAELLCNRALGERSYVQYGYRIEALDLRYKGDYAPYTRNRGRILKHIGKRLELFCAYSLLELHELVKSRGVEDTTLGALFSPRHVKAMFTAFRVPIRFTGDLG</sequence>
<organism evidence="1 2">
    <name type="scientific">Sorangium atrum</name>
    <dbReference type="NCBI Taxonomy" id="2995308"/>
    <lineage>
        <taxon>Bacteria</taxon>
        <taxon>Pseudomonadati</taxon>
        <taxon>Myxococcota</taxon>
        <taxon>Polyangia</taxon>
        <taxon>Polyangiales</taxon>
        <taxon>Polyangiaceae</taxon>
        <taxon>Sorangium</taxon>
    </lineage>
</organism>
<reference evidence="1 2" key="1">
    <citation type="submission" date="2023-01" db="EMBL/GenBank/DDBJ databases">
        <title>Minimal conservation of predation-associated metabolite biosynthetic gene clusters underscores biosynthetic potential of Myxococcota including descriptions for ten novel species: Archangium lansinium sp. nov., Myxococcus landrumus sp. nov., Nannocystis bai.</title>
        <authorList>
            <person name="Ahearne A."/>
            <person name="Stevens C."/>
            <person name="Dowd S."/>
        </authorList>
    </citation>
    <scope>NUCLEOTIDE SEQUENCE [LARGE SCALE GENOMIC DNA]</scope>
    <source>
        <strain evidence="1 2">WIWO2</strain>
    </source>
</reference>
<gene>
    <name evidence="1" type="ORF">POL72_00085</name>
</gene>
<dbReference type="RefSeq" id="WP_272092825.1">
    <property type="nucleotide sequence ID" value="NZ_JAQNDK010000001.1"/>
</dbReference>
<comment type="caution">
    <text evidence="1">The sequence shown here is derived from an EMBL/GenBank/DDBJ whole genome shotgun (WGS) entry which is preliminary data.</text>
</comment>